<accession>A0ACC2D7Q9</accession>
<dbReference type="EMBL" id="CM055098">
    <property type="protein sequence ID" value="KAJ7550240.1"/>
    <property type="molecule type" value="Genomic_DNA"/>
</dbReference>
<comment type="caution">
    <text evidence="1">The sequence shown here is derived from an EMBL/GenBank/DDBJ whole genome shotgun (WGS) entry which is preliminary data.</text>
</comment>
<protein>
    <submittedName>
        <fullName evidence="1">Uncharacterized protein</fullName>
    </submittedName>
</protein>
<dbReference type="Proteomes" id="UP001162992">
    <property type="component" value="Chromosome 7"/>
</dbReference>
<organism evidence="1 2">
    <name type="scientific">Diphasiastrum complanatum</name>
    <name type="common">Issler's clubmoss</name>
    <name type="synonym">Lycopodium complanatum</name>
    <dbReference type="NCBI Taxonomy" id="34168"/>
    <lineage>
        <taxon>Eukaryota</taxon>
        <taxon>Viridiplantae</taxon>
        <taxon>Streptophyta</taxon>
        <taxon>Embryophyta</taxon>
        <taxon>Tracheophyta</taxon>
        <taxon>Lycopodiopsida</taxon>
        <taxon>Lycopodiales</taxon>
        <taxon>Lycopodiaceae</taxon>
        <taxon>Lycopodioideae</taxon>
        <taxon>Diphasiastrum</taxon>
    </lineage>
</organism>
<reference evidence="2" key="1">
    <citation type="journal article" date="2024" name="Proc. Natl. Acad. Sci. U.S.A.">
        <title>Extraordinary preservation of gene collinearity over three hundred million years revealed in homosporous lycophytes.</title>
        <authorList>
            <person name="Li C."/>
            <person name="Wickell D."/>
            <person name="Kuo L.Y."/>
            <person name="Chen X."/>
            <person name="Nie B."/>
            <person name="Liao X."/>
            <person name="Peng D."/>
            <person name="Ji J."/>
            <person name="Jenkins J."/>
            <person name="Williams M."/>
            <person name="Shu S."/>
            <person name="Plott C."/>
            <person name="Barry K."/>
            <person name="Rajasekar S."/>
            <person name="Grimwood J."/>
            <person name="Han X."/>
            <person name="Sun S."/>
            <person name="Hou Z."/>
            <person name="He W."/>
            <person name="Dai G."/>
            <person name="Sun C."/>
            <person name="Schmutz J."/>
            <person name="Leebens-Mack J.H."/>
            <person name="Li F.W."/>
            <person name="Wang L."/>
        </authorList>
    </citation>
    <scope>NUCLEOTIDE SEQUENCE [LARGE SCALE GENOMIC DNA]</scope>
    <source>
        <strain evidence="2">cv. PW_Plant_1</strain>
    </source>
</reference>
<proteinExistence type="predicted"/>
<sequence>MGATAVALIMDRCTASHFWNEAMLQIMANYAICLCWIALKKLLHQFTNGPREIYGRKHILTSPMVFDTRPSSLSGAEVNGCLEEGAAMQEARILKRSNGVDRSASRLVEPERSKAPHFTMREYVLAVRREDLKKTWPFSQKHLRLWLDRGKEPLLPPLDPPRPSTLFRSQAHHDCQQNEWEIISKEEQSFDAQETEPQVSSKEGSTLPESEFHLKAFKTRNLSEKQWPILVPANCCNIVEDISVGEISCKHPKRHRQFNRRRKRNSKWKVGKKLLETRIQSLDRKRLLNTKIRSVSLNCLGHELLRRKGHTEVKVDNTSVDSSKEDTLVDSSGKAGTDMQGEDLSPHEKFKVVKHKVETTRCGKECSSNSKAEAFSIDIQTQESTSSLLMHQKLKFSNETDGAQGKSTSFGGELSKVEYRVWNPKDSEIESDLEDDTGMVQSREELVRAPEGKAEYSKENIGIARKELAKEEEKEQKNEEKVNRHDLTEEITNVLENSPDQIDDIESGKRGAEFGSGALISDSLTPKVCPVCLKFASTSNTALNAHIDRCLTVGSPLLGDPVRLQKYKPKQKIRSIADICAKASTNMPDQKTTKHWNSTLSSCILDSKGRRIKHKRQISALKPYEMRKKVDSVKEASKRRRTMSDLEDNRKHKRITKRGKPRSNIGMKRKQQQFPAVDSDNHFSWDATKSTSATNLPSKVENSETPGRPIPCELNRVAQSPLSLPQASRLMKKQRADSRRCKKNLKEGHVLSEHSNLVYGKFSGLSEDPNPSSSNNKVTWLPPAEMVNGMTTKARDMCSKNDKLQMGKGQPTYSKEINTMEALHPYESETSVQDSEKKRGVSSNSNGKTELQSQSTGRKLSRKNIGIEKDADVAQAQISETFDNVQVGLSAQTCLGPTIMNMGSNLQSKTLEGARSIGTSDLSSMETMKGNMHIEHSCTEVNNETAQHRFGNFMRGHLERGKEDANQFSPSTVTMHEAVQRSKESELKEMLNASNRNNFGKNGKYWQPDMEGVDQHLENSGGLKLDKITRQPKLYNNKEMLTSTAQSRIQNKALVLDMLHAGLLTDTNGGQAMLNAEMLSTGIGVASEQITVHSVSAPLYSSSRMDCLKSRAQTGSLLGTSLIAQRNLQDANYQNSISSSITKDKVMLEEHSSCKPLLKGKDATIGSHVAAERETEVTSSNAGDGLNIVKESVEKGRPLVAGCNQTLNSIYMGLPSVSCSGFHDRVRNQQASMCSRQDPLNSAALSGITASMSIFDSSTGMNSKTGSWTAAVKMASLGTQLWNMPGGAYNQFQTSANNGSASEVSQLSGDCSKLIPAVGNTNSPSASGSLSSIDSLCTTTSPMFNNSLHMRQNPTMQGNALQVSCHHSLASQGSLSTEETSWASSSNFKLKGEETHIQGNGHLGSYLRGLLPESHTAPFQTTPPDSVQSSADFSPGWLIENSTMPETKQLLLDDQRYSPFNVLPDSGSSGTQENLSAQRSSSSSVLSKHSVQPAVIHIFGQPIFVLGSERANGAHSAKNQSEMLVHKESACEMIALHPDKAKQPLQRTVEETENCYNCQNVSSGIYLESSRCPSLPSARTNFVATNGDLAKPLYERLDGSMGEAMIVDDAPLSESLPGKLLPDMFFKAESHSRKDAPSLSASFLSLDYSIQDPTSKGNHCPRDDQISLFSKAVQPMESNTGPGTSNLFSSPNFDLRKDDSLIFPGLAKKSHSYSKKSLEGSSYCCGQASLFNEPKPISMGVDVLSSRICHRNGHAGQNVTTTNSSNMQPNLIVIVDDDDDDERENVVYSIRSAKGQVSQFRHGALAPVEAGGRLQRMKQMASSFESSIQMQQVGPKAPIPGSNLEHADSACRHLGQNLLKTTSNMECCDTSMCEAQLNLDGTNPSPTWMKQKRGTNSQAFEEVTEMVKAGLAKRASYHSFDRSITCKQGEHSLVAPPVKDLMISEPVLQNTQFR</sequence>
<evidence type="ECO:0000313" key="2">
    <source>
        <dbReference type="Proteomes" id="UP001162992"/>
    </source>
</evidence>
<gene>
    <name evidence="1" type="ORF">O6H91_07G090000</name>
</gene>
<evidence type="ECO:0000313" key="1">
    <source>
        <dbReference type="EMBL" id="KAJ7550240.1"/>
    </source>
</evidence>
<name>A0ACC2D7Q9_DIPCM</name>
<keyword evidence="2" id="KW-1185">Reference proteome</keyword>